<dbReference type="Gene3D" id="3.40.630.30">
    <property type="match status" value="1"/>
</dbReference>
<dbReference type="Proteomes" id="UP000637267">
    <property type="component" value="Unassembled WGS sequence"/>
</dbReference>
<accession>A0ABQ2P5B8</accession>
<keyword evidence="3" id="KW-1185">Reference proteome</keyword>
<dbReference type="EMBL" id="BMLX01000001">
    <property type="protein sequence ID" value="GGP18590.1"/>
    <property type="molecule type" value="Genomic_DNA"/>
</dbReference>
<evidence type="ECO:0000313" key="2">
    <source>
        <dbReference type="EMBL" id="GGP18590.1"/>
    </source>
</evidence>
<dbReference type="SUPFAM" id="SSF55729">
    <property type="entry name" value="Acyl-CoA N-acyltransferases (Nat)"/>
    <property type="match status" value="1"/>
</dbReference>
<dbReference type="InterPro" id="IPR038740">
    <property type="entry name" value="BioF2-like_GNAT_dom"/>
</dbReference>
<reference evidence="3" key="1">
    <citation type="journal article" date="2019" name="Int. J. Syst. Evol. Microbiol.">
        <title>The Global Catalogue of Microorganisms (GCM) 10K type strain sequencing project: providing services to taxonomists for standard genome sequencing and annotation.</title>
        <authorList>
            <consortium name="The Broad Institute Genomics Platform"/>
            <consortium name="The Broad Institute Genome Sequencing Center for Infectious Disease"/>
            <person name="Wu L."/>
            <person name="Ma J."/>
        </authorList>
    </citation>
    <scope>NUCLEOTIDE SEQUENCE [LARGE SCALE GENOMIC DNA]</scope>
    <source>
        <strain evidence="3">CGMCC 1.8859</strain>
    </source>
</reference>
<proteinExistence type="predicted"/>
<feature type="domain" description="BioF2-like acetyltransferase" evidence="1">
    <location>
        <begin position="162"/>
        <end position="281"/>
    </location>
</feature>
<comment type="caution">
    <text evidence="2">The sequence shown here is derived from an EMBL/GenBank/DDBJ whole genome shotgun (WGS) entry which is preliminary data.</text>
</comment>
<dbReference type="InterPro" id="IPR016181">
    <property type="entry name" value="Acyl_CoA_acyltransferase"/>
</dbReference>
<organism evidence="2 3">
    <name type="scientific">Silvimonas iriomotensis</name>
    <dbReference type="NCBI Taxonomy" id="449662"/>
    <lineage>
        <taxon>Bacteria</taxon>
        <taxon>Pseudomonadati</taxon>
        <taxon>Pseudomonadota</taxon>
        <taxon>Betaproteobacteria</taxon>
        <taxon>Neisseriales</taxon>
        <taxon>Chitinibacteraceae</taxon>
        <taxon>Silvimonas</taxon>
    </lineage>
</organism>
<name>A0ABQ2P5B8_9NEIS</name>
<evidence type="ECO:0000259" key="1">
    <source>
        <dbReference type="Pfam" id="PF13480"/>
    </source>
</evidence>
<evidence type="ECO:0000313" key="3">
    <source>
        <dbReference type="Proteomes" id="UP000637267"/>
    </source>
</evidence>
<dbReference type="RefSeq" id="WP_188702132.1">
    <property type="nucleotide sequence ID" value="NZ_BMLX01000001.1"/>
</dbReference>
<gene>
    <name evidence="2" type="ORF">GCM10010970_05820</name>
</gene>
<dbReference type="Pfam" id="PF13480">
    <property type="entry name" value="Acetyltransf_6"/>
    <property type="match status" value="1"/>
</dbReference>
<sequence length="313" mass="35722">MIERYQPDQHQRAWDQFVETSRNGVFQFQRNYMDYHADRFEDHSLLWLNAEREIIAVMPANQTGQMLVSHAGLSFGGLVLAPQIGASQVLALFDELKAYMQAHGLTVLRYKAVPEIYHRQPSADADYALFRHQARLYRRDVSSCVELPRQLPLQQRRQRGAGKARKQGYRVEQSQDWQGFWQVLTDNLADRHEVAPVHTEAEIRLLAGRFAGQISLWACLDESGQWVAGTVIYDTGRVAHAQYIASSAAGRAGGALDLLFITLIDEIYARHRYFDFGISTEHNGEYLNVGLLEFKEGFGARAITHDFYEITTD</sequence>
<protein>
    <recommendedName>
        <fullName evidence="1">BioF2-like acetyltransferase domain-containing protein</fullName>
    </recommendedName>
</protein>